<gene>
    <name evidence="1" type="ORF">OGAPHI_005033</name>
</gene>
<organism evidence="1 2">
    <name type="scientific">Ogataea philodendri</name>
    <dbReference type="NCBI Taxonomy" id="1378263"/>
    <lineage>
        <taxon>Eukaryota</taxon>
        <taxon>Fungi</taxon>
        <taxon>Dikarya</taxon>
        <taxon>Ascomycota</taxon>
        <taxon>Saccharomycotina</taxon>
        <taxon>Pichiomycetes</taxon>
        <taxon>Pichiales</taxon>
        <taxon>Pichiaceae</taxon>
        <taxon>Ogataea</taxon>
    </lineage>
</organism>
<evidence type="ECO:0000313" key="2">
    <source>
        <dbReference type="Proteomes" id="UP000769157"/>
    </source>
</evidence>
<proteinExistence type="predicted"/>
<dbReference type="AlphaFoldDB" id="A0A9P8P1R8"/>
<reference evidence="1" key="1">
    <citation type="journal article" date="2021" name="Open Biol.">
        <title>Shared evolutionary footprints suggest mitochondrial oxidative damage underlies multiple complex I losses in fungi.</title>
        <authorList>
            <person name="Schikora-Tamarit M.A."/>
            <person name="Marcet-Houben M."/>
            <person name="Nosek J."/>
            <person name="Gabaldon T."/>
        </authorList>
    </citation>
    <scope>NUCLEOTIDE SEQUENCE</scope>
    <source>
        <strain evidence="1">CBS6075</strain>
    </source>
</reference>
<dbReference type="RefSeq" id="XP_046059968.1">
    <property type="nucleotide sequence ID" value="XM_046206176.1"/>
</dbReference>
<reference evidence="1" key="2">
    <citation type="submission" date="2021-01" db="EMBL/GenBank/DDBJ databases">
        <authorList>
            <person name="Schikora-Tamarit M.A."/>
        </authorList>
    </citation>
    <scope>NUCLEOTIDE SEQUENCE</scope>
    <source>
        <strain evidence="1">CBS6075</strain>
    </source>
</reference>
<dbReference type="EMBL" id="JAEUBE010000366">
    <property type="protein sequence ID" value="KAH3663632.1"/>
    <property type="molecule type" value="Genomic_DNA"/>
</dbReference>
<dbReference type="Proteomes" id="UP000769157">
    <property type="component" value="Unassembled WGS sequence"/>
</dbReference>
<dbReference type="GeneID" id="70236997"/>
<accession>A0A9P8P1R8</accession>
<name>A0A9P8P1R8_9ASCO</name>
<evidence type="ECO:0000313" key="1">
    <source>
        <dbReference type="EMBL" id="KAH3663632.1"/>
    </source>
</evidence>
<comment type="caution">
    <text evidence="1">The sequence shown here is derived from an EMBL/GenBank/DDBJ whole genome shotgun (WGS) entry which is preliminary data.</text>
</comment>
<keyword evidence="2" id="KW-1185">Reference proteome</keyword>
<protein>
    <submittedName>
        <fullName evidence="1">Uncharacterized protein</fullName>
    </submittedName>
</protein>
<sequence>MNSDSFVSVLNLQISTGKKSAFRRHLATKQILKQKRVHVRVEPEIQALGVEDEVCSADLEVGLAKCSGLRQSEELGLAFKEALAVVQVVQTDHQRIQVGR</sequence>